<dbReference type="Gene3D" id="1.10.10.10">
    <property type="entry name" value="Winged helix-like DNA-binding domain superfamily/Winged helix DNA-binding domain"/>
    <property type="match status" value="1"/>
</dbReference>
<reference evidence="5 6" key="1">
    <citation type="submission" date="2020-08" db="EMBL/GenBank/DDBJ databases">
        <title>Genomic Encyclopedia of Type Strains, Phase IV (KMG-IV): sequencing the most valuable type-strain genomes for metagenomic binning, comparative biology and taxonomic classification.</title>
        <authorList>
            <person name="Goeker M."/>
        </authorList>
    </citation>
    <scope>NUCLEOTIDE SEQUENCE [LARGE SCALE GENOMIC DNA]</scope>
    <source>
        <strain evidence="5 6">DSM 17976</strain>
    </source>
</reference>
<evidence type="ECO:0000313" key="5">
    <source>
        <dbReference type="EMBL" id="MBB3836454.1"/>
    </source>
</evidence>
<keyword evidence="3" id="KW-0804">Transcription</keyword>
<dbReference type="GO" id="GO:0006355">
    <property type="term" value="P:regulation of DNA-templated transcription"/>
    <property type="evidence" value="ECO:0007669"/>
    <property type="project" value="InterPro"/>
</dbReference>
<evidence type="ECO:0000259" key="4">
    <source>
        <dbReference type="PROSITE" id="PS50043"/>
    </source>
</evidence>
<accession>A0A7W5ZGI7</accession>
<dbReference type="PROSITE" id="PS50043">
    <property type="entry name" value="HTH_LUXR_2"/>
    <property type="match status" value="1"/>
</dbReference>
<dbReference type="PRINTS" id="PR00038">
    <property type="entry name" value="HTHLUXR"/>
</dbReference>
<evidence type="ECO:0000313" key="6">
    <source>
        <dbReference type="Proteomes" id="UP000541352"/>
    </source>
</evidence>
<evidence type="ECO:0000256" key="2">
    <source>
        <dbReference type="ARBA" id="ARBA00023125"/>
    </source>
</evidence>
<keyword evidence="6" id="KW-1185">Reference proteome</keyword>
<dbReference type="CDD" id="cd06170">
    <property type="entry name" value="LuxR_C_like"/>
    <property type="match status" value="1"/>
</dbReference>
<dbReference type="RefSeq" id="WP_183971207.1">
    <property type="nucleotide sequence ID" value="NZ_JACIBY010000001.1"/>
</dbReference>
<organism evidence="5 6">
    <name type="scientific">Runella defluvii</name>
    <dbReference type="NCBI Taxonomy" id="370973"/>
    <lineage>
        <taxon>Bacteria</taxon>
        <taxon>Pseudomonadati</taxon>
        <taxon>Bacteroidota</taxon>
        <taxon>Cytophagia</taxon>
        <taxon>Cytophagales</taxon>
        <taxon>Spirosomataceae</taxon>
        <taxon>Runella</taxon>
    </lineage>
</organism>
<keyword evidence="2 5" id="KW-0238">DNA-binding</keyword>
<dbReference type="EMBL" id="JACIBY010000001">
    <property type="protein sequence ID" value="MBB3836454.1"/>
    <property type="molecule type" value="Genomic_DNA"/>
</dbReference>
<feature type="domain" description="HTH luxR-type" evidence="4">
    <location>
        <begin position="55"/>
        <end position="120"/>
    </location>
</feature>
<dbReference type="PANTHER" id="PTHR44688:SF16">
    <property type="entry name" value="DNA-BINDING TRANSCRIPTIONAL ACTIVATOR DEVR_DOSR"/>
    <property type="match status" value="1"/>
</dbReference>
<dbReference type="InterPro" id="IPR016032">
    <property type="entry name" value="Sig_transdc_resp-reg_C-effctor"/>
</dbReference>
<evidence type="ECO:0000256" key="3">
    <source>
        <dbReference type="ARBA" id="ARBA00023163"/>
    </source>
</evidence>
<gene>
    <name evidence="5" type="ORF">FHS57_000436</name>
</gene>
<keyword evidence="1" id="KW-0805">Transcription regulation</keyword>
<dbReference type="SUPFAM" id="SSF46894">
    <property type="entry name" value="C-terminal effector domain of the bipartite response regulators"/>
    <property type="match status" value="1"/>
</dbReference>
<dbReference type="AlphaFoldDB" id="A0A7W5ZGI7"/>
<dbReference type="SMART" id="SM00421">
    <property type="entry name" value="HTH_LUXR"/>
    <property type="match status" value="1"/>
</dbReference>
<dbReference type="InterPro" id="IPR000792">
    <property type="entry name" value="Tscrpt_reg_LuxR_C"/>
</dbReference>
<dbReference type="Pfam" id="PF00196">
    <property type="entry name" value="GerE"/>
    <property type="match status" value="1"/>
</dbReference>
<protein>
    <submittedName>
        <fullName evidence="5">DNA-binding NarL/FixJ family response regulator</fullName>
    </submittedName>
</protein>
<dbReference type="GO" id="GO:0003677">
    <property type="term" value="F:DNA binding"/>
    <property type="evidence" value="ECO:0007669"/>
    <property type="project" value="UniProtKB-KW"/>
</dbReference>
<dbReference type="PANTHER" id="PTHR44688">
    <property type="entry name" value="DNA-BINDING TRANSCRIPTIONAL ACTIVATOR DEVR_DOSR"/>
    <property type="match status" value="1"/>
</dbReference>
<evidence type="ECO:0000256" key="1">
    <source>
        <dbReference type="ARBA" id="ARBA00023015"/>
    </source>
</evidence>
<dbReference type="Proteomes" id="UP000541352">
    <property type="component" value="Unassembled WGS sequence"/>
</dbReference>
<dbReference type="InterPro" id="IPR036388">
    <property type="entry name" value="WH-like_DNA-bd_sf"/>
</dbReference>
<comment type="caution">
    <text evidence="5">The sequence shown here is derived from an EMBL/GenBank/DDBJ whole genome shotgun (WGS) entry which is preliminary data.</text>
</comment>
<proteinExistence type="predicted"/>
<name>A0A7W5ZGI7_9BACT</name>
<sequence length="124" mass="14126">MNIPINQLPESELPVTFEEATLFKIPTQYLPKLTAMMEAELLPYQIISQNTPKNLQQAIEKLTPNKLAVLGQLANGKGYDEIAREMNVSVNTIRFRIKQIYKSLNVNNKVDASRLYLAYKSTKI</sequence>